<name>A0A0H3CQL1_ENTCC</name>
<dbReference type="Gene3D" id="2.60.40.1090">
    <property type="entry name" value="Fimbrial-type adhesion domain"/>
    <property type="match status" value="1"/>
</dbReference>
<feature type="signal peptide" evidence="1">
    <location>
        <begin position="1"/>
        <end position="22"/>
    </location>
</feature>
<gene>
    <name evidence="2" type="ordered locus">ECL_04375</name>
</gene>
<organism evidence="2 3">
    <name type="scientific">Enterobacter cloacae subsp. cloacae (strain ATCC 13047 / DSM 30054 / NBRC 13535 / NCTC 10005 / WDCM 00083 / NCDC 279-56)</name>
    <dbReference type="NCBI Taxonomy" id="716541"/>
    <lineage>
        <taxon>Bacteria</taxon>
        <taxon>Pseudomonadati</taxon>
        <taxon>Pseudomonadota</taxon>
        <taxon>Gammaproteobacteria</taxon>
        <taxon>Enterobacterales</taxon>
        <taxon>Enterobacteriaceae</taxon>
        <taxon>Enterobacter</taxon>
        <taxon>Enterobacter cloacae complex</taxon>
    </lineage>
</organism>
<evidence type="ECO:0000313" key="2">
    <source>
        <dbReference type="EMBL" id="ADF63904.1"/>
    </source>
</evidence>
<dbReference type="PATRIC" id="fig|716541.4.peg.4531"/>
<protein>
    <submittedName>
        <fullName evidence="2">Putative fimbrial protein</fullName>
    </submittedName>
</protein>
<dbReference type="GO" id="GO:0009289">
    <property type="term" value="C:pilus"/>
    <property type="evidence" value="ECO:0007669"/>
    <property type="project" value="InterPro"/>
</dbReference>
<dbReference type="InterPro" id="IPR008966">
    <property type="entry name" value="Adhesion_dom_sf"/>
</dbReference>
<keyword evidence="3" id="KW-1185">Reference proteome</keyword>
<dbReference type="SUPFAM" id="SSF49401">
    <property type="entry name" value="Bacterial adhesins"/>
    <property type="match status" value="1"/>
</dbReference>
<reference evidence="2 3" key="1">
    <citation type="journal article" date="2010" name="J. Bacteriol.">
        <title>Complete genome sequence of Enterobacter cloacae subsp. cloacae type strain ATCC 13047.</title>
        <authorList>
            <person name="Ren Y."/>
            <person name="Ren Y."/>
            <person name="Zhou Z."/>
            <person name="Guo X."/>
            <person name="Li Y."/>
            <person name="Feng L."/>
            <person name="Wang L."/>
        </authorList>
    </citation>
    <scope>NUCLEOTIDE SEQUENCE [LARGE SCALE GENOMIC DNA]</scope>
    <source>
        <strain evidence="3">ATCC 13047 / DSM 30054 / NBRC 13535 / NCTC 10005 / WDCM 00083 / NCDC 279-56</strain>
    </source>
</reference>
<dbReference type="Proteomes" id="UP000002363">
    <property type="component" value="Chromosome"/>
</dbReference>
<dbReference type="EMBL" id="CP001918">
    <property type="protein sequence ID" value="ADF63904.1"/>
    <property type="molecule type" value="Genomic_DNA"/>
</dbReference>
<dbReference type="RefSeq" id="WP_013098756.1">
    <property type="nucleotide sequence ID" value="NC_014121.1"/>
</dbReference>
<dbReference type="eggNOG" id="COG3539">
    <property type="taxonomic scope" value="Bacteria"/>
</dbReference>
<dbReference type="InterPro" id="IPR036937">
    <property type="entry name" value="Adhesion_dom_fimbrial_sf"/>
</dbReference>
<dbReference type="AlphaFoldDB" id="A0A0H3CQL1"/>
<evidence type="ECO:0000313" key="3">
    <source>
        <dbReference type="Proteomes" id="UP000002363"/>
    </source>
</evidence>
<keyword evidence="1" id="KW-0732">Signal</keyword>
<dbReference type="GO" id="GO:0007155">
    <property type="term" value="P:cell adhesion"/>
    <property type="evidence" value="ECO:0007669"/>
    <property type="project" value="InterPro"/>
</dbReference>
<dbReference type="KEGG" id="enc:ECL_04375"/>
<dbReference type="STRING" id="716541.ECL_04375"/>
<sequence>MRHLAKLFLLMLVMCPLKQALALNCYLGTQNGPVEQTKTVSEFSIPSTARVGQKIWESSDIKIPVYCDRNTASNHENEDVFAWVNPYPSVSDPYYELGVTYEGADYDAIGQTYGVDTRQCLDNNSLSKYTAEQLKAMGWEKYICSGNAWDVHTSRTFAARFRLYVKLKAIPPQGYVSTLGDYIVVQFDGKGGVNALPDAKNLKYHINGLENIRVLDCGATFSIYPENQEIDFGTFSARDIVNQGTRTRTFSVKTSKVQDAQCSDGFKIDSSFYTDSELTASDTALLIGNGLKLRILNGTQPYTFNQYDEYADFTGSVLHFETTYTAELSRAEGKGIDSGPFETVVLFKINYH</sequence>
<dbReference type="HOGENOM" id="CLU_064082_2_0_6"/>
<evidence type="ECO:0000256" key="1">
    <source>
        <dbReference type="SAM" id="SignalP"/>
    </source>
</evidence>
<feature type="chain" id="PRO_5002606800" evidence="1">
    <location>
        <begin position="23"/>
        <end position="352"/>
    </location>
</feature>
<dbReference type="EnsemblBacteria" id="ADF63904">
    <property type="protein sequence ID" value="ADF63904"/>
    <property type="gene ID" value="ECL_04375"/>
</dbReference>
<dbReference type="OrthoDB" id="8926940at2"/>
<proteinExistence type="predicted"/>
<accession>A0A0H3CQL1</accession>